<organism evidence="7">
    <name type="scientific">Candidatus Caldatribacterium californiense</name>
    <dbReference type="NCBI Taxonomy" id="1454726"/>
    <lineage>
        <taxon>Bacteria</taxon>
        <taxon>Pseudomonadati</taxon>
        <taxon>Atribacterota</taxon>
        <taxon>Atribacteria</taxon>
        <taxon>Atribacterales</taxon>
        <taxon>Candidatus Caldatribacteriaceae</taxon>
        <taxon>Candidatus Caldatribacterium</taxon>
    </lineage>
</organism>
<dbReference type="GO" id="GO:0009236">
    <property type="term" value="P:cobalamin biosynthetic process"/>
    <property type="evidence" value="ECO:0007669"/>
    <property type="project" value="UniProtKB-UniPathway"/>
</dbReference>
<dbReference type="InterPro" id="IPR035996">
    <property type="entry name" value="4pyrrol_Methylase_sf"/>
</dbReference>
<dbReference type="InterPro" id="IPR050714">
    <property type="entry name" value="Cobalamin_biosynth_MTase"/>
</dbReference>
<evidence type="ECO:0000256" key="3">
    <source>
        <dbReference type="ARBA" id="ARBA00022603"/>
    </source>
</evidence>
<feature type="domain" description="Tetrapyrrole methylase" evidence="6">
    <location>
        <begin position="38"/>
        <end position="220"/>
    </location>
</feature>
<accession>A0A7V3YLJ0</accession>
<evidence type="ECO:0000259" key="6">
    <source>
        <dbReference type="Pfam" id="PF00590"/>
    </source>
</evidence>
<dbReference type="EMBL" id="DTEN01000172">
    <property type="protein sequence ID" value="HGI74893.1"/>
    <property type="molecule type" value="Genomic_DNA"/>
</dbReference>
<evidence type="ECO:0000256" key="5">
    <source>
        <dbReference type="ARBA" id="ARBA00022691"/>
    </source>
</evidence>
<evidence type="ECO:0000256" key="1">
    <source>
        <dbReference type="ARBA" id="ARBA00004953"/>
    </source>
</evidence>
<evidence type="ECO:0000256" key="4">
    <source>
        <dbReference type="ARBA" id="ARBA00022679"/>
    </source>
</evidence>
<dbReference type="PROSITE" id="PS01131">
    <property type="entry name" value="RRNA_A_DIMETH"/>
    <property type="match status" value="1"/>
</dbReference>
<sequence>MRRRFLREYAPAWEGKPKWRASFFPSGMGSWGGDEMPRVVLVGVGPGNPEFLTLRGKEAIESAQVIMGREDLLSLFPHKVGIPLRGDEKTMRELIGQALEDFAEVTVLLSGDPMLFSLAKHLPASWSLEIVPGVSSFQYFLARLGIPWDNCPIVNCHATQDLSRLVFALEQGDGVVVFAGRRLQTLRILEIIGALRENTEVFAGKDLSLPGEWIGRGTPESLGEALPGEDGLFLLFVPPGKRQGLRFLEDHEFLRGTIPLTKKETRMLLLGILELAPEMTVLEVGAGAGGMTVEMARRIPGGKVVAVEKDPEALGYLRENLRRFFITNVEIHEGVAPFAIPERPYERAFVGGSGGNLREILKKSYALLEAGGRIVCSAATLGTLEEAVATLDALCGGEVRVLSQSVTRFVGGNRQGQSLNTVFIVWGRKP</sequence>
<keyword evidence="2" id="KW-0169">Cobalamin biosynthesis</keyword>
<keyword evidence="5" id="KW-0949">S-adenosyl-L-methionine</keyword>
<dbReference type="Pfam" id="PF01135">
    <property type="entry name" value="PCMT"/>
    <property type="match status" value="1"/>
</dbReference>
<protein>
    <submittedName>
        <fullName evidence="7">Precorrin-6Y C5,15-methyltransferase (Decarboxylating) subunit CbiT</fullName>
    </submittedName>
</protein>
<dbReference type="InterPro" id="IPR012818">
    <property type="entry name" value="CbiE"/>
</dbReference>
<dbReference type="UniPathway" id="UPA00148"/>
<comment type="pathway">
    <text evidence="1">Cofactor biosynthesis; adenosylcobalamin biosynthesis.</text>
</comment>
<dbReference type="SUPFAM" id="SSF53335">
    <property type="entry name" value="S-adenosyl-L-methionine-dependent methyltransferases"/>
    <property type="match status" value="1"/>
</dbReference>
<dbReference type="InterPro" id="IPR000878">
    <property type="entry name" value="4pyrrol_Mease"/>
</dbReference>
<dbReference type="CDD" id="cd11644">
    <property type="entry name" value="Precorrin-6Y-MT"/>
    <property type="match status" value="1"/>
</dbReference>
<dbReference type="AlphaFoldDB" id="A0A7V3YLJ0"/>
<dbReference type="InterPro" id="IPR014777">
    <property type="entry name" value="4pyrrole_Mease_sub1"/>
</dbReference>
<evidence type="ECO:0000256" key="2">
    <source>
        <dbReference type="ARBA" id="ARBA00022573"/>
    </source>
</evidence>
<gene>
    <name evidence="7" type="primary">cbiT</name>
    <name evidence="7" type="ORF">ENU96_04365</name>
</gene>
<dbReference type="Pfam" id="PF00590">
    <property type="entry name" value="TP_methylase"/>
    <property type="match status" value="1"/>
</dbReference>
<dbReference type="PANTHER" id="PTHR43182">
    <property type="entry name" value="COBALT-PRECORRIN-6B C(15)-METHYLTRANSFERASE (DECARBOXYLATING)"/>
    <property type="match status" value="1"/>
</dbReference>
<name>A0A7V3YLJ0_9BACT</name>
<dbReference type="CDD" id="cd02440">
    <property type="entry name" value="AdoMet_MTases"/>
    <property type="match status" value="1"/>
</dbReference>
<dbReference type="NCBIfam" id="TIGR02469">
    <property type="entry name" value="CbiT"/>
    <property type="match status" value="1"/>
</dbReference>
<dbReference type="Gene3D" id="3.40.1010.10">
    <property type="entry name" value="Cobalt-precorrin-4 Transmethylase, Domain 1"/>
    <property type="match status" value="1"/>
</dbReference>
<dbReference type="SUPFAM" id="SSF53790">
    <property type="entry name" value="Tetrapyrrole methylase"/>
    <property type="match status" value="1"/>
</dbReference>
<dbReference type="NCBIfam" id="TIGR02467">
    <property type="entry name" value="CbiE"/>
    <property type="match status" value="1"/>
</dbReference>
<dbReference type="InterPro" id="IPR029063">
    <property type="entry name" value="SAM-dependent_MTases_sf"/>
</dbReference>
<keyword evidence="4 7" id="KW-0808">Transferase</keyword>
<proteinExistence type="predicted"/>
<dbReference type="Gene3D" id="3.30.950.10">
    <property type="entry name" value="Methyltransferase, Cobalt-precorrin-4 Transmethylase, Domain 2"/>
    <property type="match status" value="1"/>
</dbReference>
<dbReference type="Gene3D" id="3.40.50.150">
    <property type="entry name" value="Vaccinia Virus protein VP39"/>
    <property type="match status" value="1"/>
</dbReference>
<keyword evidence="3 7" id="KW-0489">Methyltransferase</keyword>
<comment type="caution">
    <text evidence="7">The sequence shown here is derived from an EMBL/GenBank/DDBJ whole genome shotgun (WGS) entry which is preliminary data.</text>
</comment>
<dbReference type="GO" id="GO:0000179">
    <property type="term" value="F:rRNA (adenine-N6,N6-)-dimethyltransferase activity"/>
    <property type="evidence" value="ECO:0007669"/>
    <property type="project" value="InterPro"/>
</dbReference>
<reference evidence="7" key="1">
    <citation type="journal article" date="2020" name="mSystems">
        <title>Genome- and Community-Level Interaction Insights into Carbon Utilization and Element Cycling Functions of Hydrothermarchaeota in Hydrothermal Sediment.</title>
        <authorList>
            <person name="Zhou Z."/>
            <person name="Liu Y."/>
            <person name="Xu W."/>
            <person name="Pan J."/>
            <person name="Luo Z.H."/>
            <person name="Li M."/>
        </authorList>
    </citation>
    <scope>NUCLEOTIDE SEQUENCE [LARGE SCALE GENOMIC DNA]</scope>
    <source>
        <strain evidence="7">SpSt-716</strain>
    </source>
</reference>
<dbReference type="InterPro" id="IPR014008">
    <property type="entry name" value="Cbl_synth_MTase_CbiT"/>
</dbReference>
<dbReference type="PANTHER" id="PTHR43182:SF1">
    <property type="entry name" value="COBALT-PRECORRIN-7 C(5)-METHYLTRANSFERASE"/>
    <property type="match status" value="1"/>
</dbReference>
<dbReference type="GO" id="GO:0008276">
    <property type="term" value="F:protein methyltransferase activity"/>
    <property type="evidence" value="ECO:0007669"/>
    <property type="project" value="InterPro"/>
</dbReference>
<dbReference type="InterPro" id="IPR020596">
    <property type="entry name" value="rRNA_Ade_Mease_Trfase_CS"/>
</dbReference>
<dbReference type="InterPro" id="IPR014776">
    <property type="entry name" value="4pyrrole_Mease_sub2"/>
</dbReference>
<evidence type="ECO:0000313" key="7">
    <source>
        <dbReference type="EMBL" id="HGI74893.1"/>
    </source>
</evidence>